<gene>
    <name evidence="1" type="ORF">SDC9_83574</name>
</gene>
<comment type="caution">
    <text evidence="1">The sequence shown here is derived from an EMBL/GenBank/DDBJ whole genome shotgun (WGS) entry which is preliminary data.</text>
</comment>
<sequence length="74" mass="7771">MDFWNEQADQLEKALLDNAPALVLHYIRTASPEAVAALAGDALPASDNTRASVVATLAARLDQSMPAGAYSRSA</sequence>
<accession>A0A644Z7W5</accession>
<evidence type="ECO:0000313" key="1">
    <source>
        <dbReference type="EMBL" id="MPM36970.1"/>
    </source>
</evidence>
<name>A0A644Z7W5_9ZZZZ</name>
<proteinExistence type="predicted"/>
<organism evidence="1">
    <name type="scientific">bioreactor metagenome</name>
    <dbReference type="NCBI Taxonomy" id="1076179"/>
    <lineage>
        <taxon>unclassified sequences</taxon>
        <taxon>metagenomes</taxon>
        <taxon>ecological metagenomes</taxon>
    </lineage>
</organism>
<dbReference type="AlphaFoldDB" id="A0A644Z7W5"/>
<dbReference type="EMBL" id="VSSQ01007786">
    <property type="protein sequence ID" value="MPM36970.1"/>
    <property type="molecule type" value="Genomic_DNA"/>
</dbReference>
<protein>
    <submittedName>
        <fullName evidence="1">Uncharacterized protein</fullName>
    </submittedName>
</protein>
<reference evidence="1" key="1">
    <citation type="submission" date="2019-08" db="EMBL/GenBank/DDBJ databases">
        <authorList>
            <person name="Kucharzyk K."/>
            <person name="Murdoch R.W."/>
            <person name="Higgins S."/>
            <person name="Loffler F."/>
        </authorList>
    </citation>
    <scope>NUCLEOTIDE SEQUENCE</scope>
</reference>